<name>A0A7J5XVU6_DISMA</name>
<dbReference type="Proteomes" id="UP000518266">
    <property type="component" value="Unassembled WGS sequence"/>
</dbReference>
<feature type="compositionally biased region" description="Low complexity" evidence="1">
    <location>
        <begin position="94"/>
        <end position="104"/>
    </location>
</feature>
<dbReference type="EMBL" id="JAAKFY010000020">
    <property type="protein sequence ID" value="KAF3840619.1"/>
    <property type="molecule type" value="Genomic_DNA"/>
</dbReference>
<evidence type="ECO:0000313" key="3">
    <source>
        <dbReference type="EMBL" id="KAF3840619.1"/>
    </source>
</evidence>
<evidence type="ECO:0000313" key="4">
    <source>
        <dbReference type="Proteomes" id="UP000518266"/>
    </source>
</evidence>
<keyword evidence="4" id="KW-1185">Reference proteome</keyword>
<feature type="transmembrane region" description="Helical" evidence="2">
    <location>
        <begin position="563"/>
        <end position="582"/>
    </location>
</feature>
<dbReference type="OrthoDB" id="10679900at2759"/>
<protein>
    <submittedName>
        <fullName evidence="3">Uncharacterized protein</fullName>
    </submittedName>
</protein>
<keyword evidence="2" id="KW-0472">Membrane</keyword>
<comment type="caution">
    <text evidence="3">The sequence shown here is derived from an EMBL/GenBank/DDBJ whole genome shotgun (WGS) entry which is preliminary data.</text>
</comment>
<dbReference type="AlphaFoldDB" id="A0A7J5XVU6"/>
<feature type="region of interest" description="Disordered" evidence="1">
    <location>
        <begin position="68"/>
        <end position="104"/>
    </location>
</feature>
<evidence type="ECO:0000256" key="1">
    <source>
        <dbReference type="SAM" id="MobiDB-lite"/>
    </source>
</evidence>
<accession>A0A7J5XVU6</accession>
<proteinExistence type="predicted"/>
<reference evidence="3 4" key="1">
    <citation type="submission" date="2020-03" db="EMBL/GenBank/DDBJ databases">
        <title>Dissostichus mawsoni Genome sequencing and assembly.</title>
        <authorList>
            <person name="Park H."/>
        </authorList>
    </citation>
    <scope>NUCLEOTIDE SEQUENCE [LARGE SCALE GENOMIC DNA]</scope>
    <source>
        <strain evidence="3">DM0001</strain>
        <tissue evidence="3">Muscle</tissue>
    </source>
</reference>
<evidence type="ECO:0000256" key="2">
    <source>
        <dbReference type="SAM" id="Phobius"/>
    </source>
</evidence>
<gene>
    <name evidence="3" type="ORF">F7725_006481</name>
</gene>
<sequence length="682" mass="74614">MRNSSSLSSSSTVLSLSRSFSRRRFFLRGPAGGWGVSPFSFPSSACRMTDMSFPRSPVMFAMSFPRPAPEEKPCLQGSSFGGKSSSEEVEESDSPFSSSSPSSSSFSFSPFSSSSLLSAGGADFSGFFSWISTALVVGLEILGDLRRDIPVTAFLRCAGRFDLRREAGVPLPFATFFVASSSSSSSSLLLLPSSSAGFSVSGSLLGSLAFSVSVEDLLSFLFSASVSFCFPVSVLFAESVLFLLSVSISFFFDSLPFLFSVSGVFPESVSFSFPSLCPFSFPSLCPFSFPSPCPFSFLRCVFFTDSVSFLFPSLCPFSFPSRSPFSFPSLSPFSFPSLSPFYFPSLCPFSFPSLCPFSFPICLLFFADSVSFLFSKSVFFFSKSVSFLFSKSESFLFPKSVSFLFSKSVSFFFADSVSFFFADSISFCFSKSVSFLFSKSVSFLFSKSVSFLFSKSVSFLFPKSVSFFLSVSVSFLFPKSVSSLFSKSVSFLFSKSLSFLFPKSVSFLFSKCNRVNLSFVVLLRLCHIGFYGHCFHLHGVAYLGDIVHRNDFTVDSFLHVFRLFRVSLRGFLLLLLFILLFANAGSICVFRRATTSASQEACLPASAEDVSRRYLSSCGKRRGPASSRFDRCVQSREEVLSGLKTAVTSRVSTPSHQSDFHLLSALHLAARVLLRGGGAART</sequence>
<keyword evidence="2" id="KW-0812">Transmembrane</keyword>
<keyword evidence="2" id="KW-1133">Transmembrane helix</keyword>
<organism evidence="3 4">
    <name type="scientific">Dissostichus mawsoni</name>
    <name type="common">Antarctic cod</name>
    <dbReference type="NCBI Taxonomy" id="36200"/>
    <lineage>
        <taxon>Eukaryota</taxon>
        <taxon>Metazoa</taxon>
        <taxon>Chordata</taxon>
        <taxon>Craniata</taxon>
        <taxon>Vertebrata</taxon>
        <taxon>Euteleostomi</taxon>
        <taxon>Actinopterygii</taxon>
        <taxon>Neopterygii</taxon>
        <taxon>Teleostei</taxon>
        <taxon>Neoteleostei</taxon>
        <taxon>Acanthomorphata</taxon>
        <taxon>Eupercaria</taxon>
        <taxon>Perciformes</taxon>
        <taxon>Notothenioidei</taxon>
        <taxon>Nototheniidae</taxon>
        <taxon>Dissostichus</taxon>
    </lineage>
</organism>